<reference evidence="1" key="1">
    <citation type="submission" date="2021-03" db="EMBL/GenBank/DDBJ databases">
        <authorList>
            <person name="Bekaert M."/>
        </authorList>
    </citation>
    <scope>NUCLEOTIDE SEQUENCE</scope>
</reference>
<dbReference type="PANTHER" id="PTHR22605">
    <property type="entry name" value="RZ-TYPE DOMAIN-CONTAINING PROTEIN"/>
    <property type="match status" value="1"/>
</dbReference>
<accession>A0A8S3U955</accession>
<dbReference type="AlphaFoldDB" id="A0A8S3U955"/>
<dbReference type="PANTHER" id="PTHR22605:SF16">
    <property type="entry name" value="E3 UBIQUITIN-PROTEIN LIGASE RNF213"/>
    <property type="match status" value="1"/>
</dbReference>
<gene>
    <name evidence="1" type="ORF">MEDL_51745</name>
</gene>
<dbReference type="Proteomes" id="UP000683360">
    <property type="component" value="Unassembled WGS sequence"/>
</dbReference>
<comment type="caution">
    <text evidence="1">The sequence shown here is derived from an EMBL/GenBank/DDBJ whole genome shotgun (WGS) entry which is preliminary data.</text>
</comment>
<proteinExistence type="predicted"/>
<organism evidence="1 2">
    <name type="scientific">Mytilus edulis</name>
    <name type="common">Blue mussel</name>
    <dbReference type="NCBI Taxonomy" id="6550"/>
    <lineage>
        <taxon>Eukaryota</taxon>
        <taxon>Metazoa</taxon>
        <taxon>Spiralia</taxon>
        <taxon>Lophotrochozoa</taxon>
        <taxon>Mollusca</taxon>
        <taxon>Bivalvia</taxon>
        <taxon>Autobranchia</taxon>
        <taxon>Pteriomorphia</taxon>
        <taxon>Mytilida</taxon>
        <taxon>Mytiloidea</taxon>
        <taxon>Mytilidae</taxon>
        <taxon>Mytilinae</taxon>
        <taxon>Mytilus</taxon>
    </lineage>
</organism>
<dbReference type="EC" id="2.3.2.27" evidence="1"/>
<protein>
    <submittedName>
        <fullName evidence="1">RNF213</fullName>
        <ecNumber evidence="1">2.3.2.27</ecNumber>
    </submittedName>
</protein>
<sequence>MDTTVVMNERETRYLLLLTENYGDLAILQQKVLMMHNAQVIFGSSFPSDQEYTQVCRNINRIKVCMETGSTVILLNLENLYESLLIVVAEKEIVYKKFPIPLINCLEKHVLSLSTMLSEAQLELANKLEDWVKDFCHVETPFHLMQRDRRKERSIGEVFMGYHADTCAAIIMQLFEDRKCPYDEIEQSICQEVRFYTMQRPHFFGAAPDAVMRLRSTKLRDRNEEMMQIYFKHQQHDSLLQYLCHQVIEEKKKSVCPGDNTFKLLSTPDLEDLCKVLPIQRQNMTLLTLQSFDTEQQFCRQIRFSLEKKMTSDNLLIVQCDCGDQNADLVACARYSIQGELQQISENILKYSCCLDYTTTKSSWK</sequence>
<dbReference type="OrthoDB" id="2423195at2759"/>
<keyword evidence="1" id="KW-0012">Acyltransferase</keyword>
<dbReference type="InterPro" id="IPR031248">
    <property type="entry name" value="RNF213"/>
</dbReference>
<dbReference type="EMBL" id="CAJPWZ010002518">
    <property type="protein sequence ID" value="CAG2239382.1"/>
    <property type="molecule type" value="Genomic_DNA"/>
</dbReference>
<keyword evidence="1" id="KW-0808">Transferase</keyword>
<dbReference type="GO" id="GO:0016887">
    <property type="term" value="F:ATP hydrolysis activity"/>
    <property type="evidence" value="ECO:0007669"/>
    <property type="project" value="InterPro"/>
</dbReference>
<dbReference type="GO" id="GO:0061630">
    <property type="term" value="F:ubiquitin protein ligase activity"/>
    <property type="evidence" value="ECO:0007669"/>
    <property type="project" value="UniProtKB-EC"/>
</dbReference>
<evidence type="ECO:0000313" key="2">
    <source>
        <dbReference type="Proteomes" id="UP000683360"/>
    </source>
</evidence>
<name>A0A8S3U955_MYTED</name>
<evidence type="ECO:0000313" key="1">
    <source>
        <dbReference type="EMBL" id="CAG2239382.1"/>
    </source>
</evidence>
<keyword evidence="2" id="KW-1185">Reference proteome</keyword>